<evidence type="ECO:0000256" key="8">
    <source>
        <dbReference type="ARBA" id="ARBA00022679"/>
    </source>
</evidence>
<name>A0ABS9Z131_9HYPH</name>
<keyword evidence="9 18" id="KW-0547">Nucleotide-binding</keyword>
<keyword evidence="23" id="KW-1185">Reference proteome</keyword>
<comment type="catalytic activity">
    <reaction evidence="1 18">
        <text>7-phospho-2-dehydro-3-deoxy-D-arabino-heptonate = 3-dehydroquinate + phosphate</text>
        <dbReference type="Rhea" id="RHEA:21968"/>
        <dbReference type="ChEBI" id="CHEBI:32364"/>
        <dbReference type="ChEBI" id="CHEBI:43474"/>
        <dbReference type="ChEBI" id="CHEBI:58394"/>
        <dbReference type="EC" id="4.2.3.4"/>
    </reaction>
</comment>
<dbReference type="NCBIfam" id="NF010552">
    <property type="entry name" value="PRK13946.1"/>
    <property type="match status" value="1"/>
</dbReference>
<comment type="cofactor">
    <cofactor evidence="18">
        <name>Co(2+)</name>
        <dbReference type="ChEBI" id="CHEBI:48828"/>
    </cofactor>
    <cofactor evidence="18">
        <name>Zn(2+)</name>
        <dbReference type="ChEBI" id="CHEBI:29105"/>
    </cofactor>
    <text evidence="18">Binds 1 divalent metal cation per subunit. Can use either Co(2+) or Zn(2+).</text>
</comment>
<feature type="binding site" evidence="17">
    <location>
        <position position="147"/>
    </location>
    <ligand>
        <name>ATP</name>
        <dbReference type="ChEBI" id="CHEBI:30616"/>
    </ligand>
</feature>
<keyword evidence="12 18" id="KW-0520">NAD</keyword>
<protein>
    <recommendedName>
        <fullName evidence="17 18">Multifunctional fusion protein</fullName>
    </recommendedName>
    <domain>
        <recommendedName>
            <fullName evidence="17">Shikimate kinase</fullName>
            <shortName evidence="17">SK</shortName>
            <ecNumber evidence="17">2.7.1.71</ecNumber>
        </recommendedName>
    </domain>
    <domain>
        <recommendedName>
            <fullName evidence="18">3-dehydroquinate synthase</fullName>
            <shortName evidence="18">DHQS</shortName>
            <ecNumber evidence="18">4.2.3.4</ecNumber>
        </recommendedName>
    </domain>
</protein>
<dbReference type="Gene3D" id="3.40.50.1970">
    <property type="match status" value="1"/>
</dbReference>
<comment type="cofactor">
    <cofactor evidence="17">
        <name>Mg(2+)</name>
        <dbReference type="ChEBI" id="CHEBI:18420"/>
    </cofactor>
    <text evidence="17">Binds 1 Mg(2+) ion per subunit.</text>
</comment>
<evidence type="ECO:0000256" key="16">
    <source>
        <dbReference type="ARBA" id="ARBA00048567"/>
    </source>
</evidence>
<comment type="caution">
    <text evidence="18">Lacks conserved residue(s) required for the propagation of feature annotation.</text>
</comment>
<feature type="binding site" evidence="17">
    <location>
        <position position="166"/>
    </location>
    <ligand>
        <name>substrate</name>
    </ligand>
</feature>
<dbReference type="Pfam" id="PF01202">
    <property type="entry name" value="SKI"/>
    <property type="match status" value="1"/>
</dbReference>
<evidence type="ECO:0000256" key="5">
    <source>
        <dbReference type="ARBA" id="ARBA00004842"/>
    </source>
</evidence>
<dbReference type="Proteomes" id="UP001139104">
    <property type="component" value="Unassembled WGS sequence"/>
</dbReference>
<dbReference type="SUPFAM" id="SSF56796">
    <property type="entry name" value="Dehydroquinate synthase-like"/>
    <property type="match status" value="1"/>
</dbReference>
<keyword evidence="14 18" id="KW-0456">Lyase</keyword>
<dbReference type="PANTHER" id="PTHR43622">
    <property type="entry name" value="3-DEHYDROQUINATE SYNTHASE"/>
    <property type="match status" value="1"/>
</dbReference>
<dbReference type="InterPro" id="IPR027417">
    <property type="entry name" value="P-loop_NTPase"/>
</dbReference>
<evidence type="ECO:0000256" key="3">
    <source>
        <dbReference type="ARBA" id="ARBA00003485"/>
    </source>
</evidence>
<dbReference type="EC" id="2.7.1.71" evidence="17"/>
<dbReference type="InterPro" id="IPR050071">
    <property type="entry name" value="Dehydroquinate_synthase"/>
</dbReference>
<feature type="binding site" evidence="18">
    <location>
        <position position="402"/>
    </location>
    <ligand>
        <name>Zn(2+)</name>
        <dbReference type="ChEBI" id="CHEBI:29105"/>
    </ligand>
</feature>
<dbReference type="InterPro" id="IPR000623">
    <property type="entry name" value="Shikimate_kinase/TSH1"/>
</dbReference>
<feature type="binding site" evidence="17">
    <location>
        <begin position="41"/>
        <end position="46"/>
    </location>
    <ligand>
        <name>ATP</name>
        <dbReference type="ChEBI" id="CHEBI:30616"/>
    </ligand>
</feature>
<feature type="binding site" evidence="18">
    <location>
        <begin position="323"/>
        <end position="327"/>
    </location>
    <ligand>
        <name>NAD(+)</name>
        <dbReference type="ChEBI" id="CHEBI:57540"/>
    </ligand>
</feature>
<comment type="cofactor">
    <cofactor evidence="2 18">
        <name>NAD(+)</name>
        <dbReference type="ChEBI" id="CHEBI:57540"/>
    </cofactor>
</comment>
<keyword evidence="18" id="KW-0170">Cobalt</keyword>
<keyword evidence="17" id="KW-0460">Magnesium</keyword>
<evidence type="ECO:0000256" key="1">
    <source>
        <dbReference type="ARBA" id="ARBA00001393"/>
    </source>
</evidence>
<evidence type="ECO:0000256" key="9">
    <source>
        <dbReference type="ARBA" id="ARBA00022741"/>
    </source>
</evidence>
<dbReference type="InterPro" id="IPR016037">
    <property type="entry name" value="DHQ_synth_AroB"/>
</dbReference>
<comment type="function">
    <text evidence="17">Catalyzes the specific phosphorylation of the 3-hydroxyl group of shikimic acid using ATP as a cosubstrate.</text>
</comment>
<keyword evidence="11 17" id="KW-0067">ATP-binding</keyword>
<dbReference type="CDD" id="cd08195">
    <property type="entry name" value="DHQS"/>
    <property type="match status" value="1"/>
</dbReference>
<keyword evidence="8 17" id="KW-0808">Transferase</keyword>
<feature type="region of interest" description="Disordered" evidence="19">
    <location>
        <begin position="1"/>
        <end position="20"/>
    </location>
</feature>
<dbReference type="NCBIfam" id="TIGR01357">
    <property type="entry name" value="aroB"/>
    <property type="match status" value="1"/>
</dbReference>
<dbReference type="HAMAP" id="MF_00110">
    <property type="entry name" value="DHQ_synthase"/>
    <property type="match status" value="1"/>
</dbReference>
<dbReference type="InterPro" id="IPR056179">
    <property type="entry name" value="DHQS_C"/>
</dbReference>
<keyword evidence="7 18" id="KW-0028">Amino-acid biosynthesis</keyword>
<comment type="similarity">
    <text evidence="18">Belongs to the sugar phosphate cyclases superfamily. Dehydroquinate synthase family.</text>
</comment>
<dbReference type="EMBL" id="JAIVFP010000001">
    <property type="protein sequence ID" value="MCI4681369.1"/>
    <property type="molecule type" value="Genomic_DNA"/>
</dbReference>
<evidence type="ECO:0000256" key="14">
    <source>
        <dbReference type="ARBA" id="ARBA00023239"/>
    </source>
</evidence>
<evidence type="ECO:0000256" key="15">
    <source>
        <dbReference type="ARBA" id="ARBA00023268"/>
    </source>
</evidence>
<feature type="binding site" evidence="18">
    <location>
        <position position="464"/>
    </location>
    <ligand>
        <name>Zn(2+)</name>
        <dbReference type="ChEBI" id="CHEBI:29105"/>
    </ligand>
</feature>
<reference evidence="22" key="1">
    <citation type="journal article" date="2022" name="ISME J.">
        <title>Identification of active gaseous-alkane degraders at natural gas seeps.</title>
        <authorList>
            <person name="Farhan Ul Haque M."/>
            <person name="Hernandez M."/>
            <person name="Crombie A.T."/>
            <person name="Murrell J.C."/>
        </authorList>
    </citation>
    <scope>NUCLEOTIDE SEQUENCE</scope>
    <source>
        <strain evidence="22">PC2</strain>
    </source>
</reference>
<keyword evidence="10 17" id="KW-0418">Kinase</keyword>
<evidence type="ECO:0000313" key="22">
    <source>
        <dbReference type="EMBL" id="MCI4681369.1"/>
    </source>
</evidence>
<dbReference type="GO" id="GO:0003856">
    <property type="term" value="F:3-dehydroquinate synthase activity"/>
    <property type="evidence" value="ECO:0007669"/>
    <property type="project" value="UniProtKB-EC"/>
</dbReference>
<evidence type="ECO:0000256" key="2">
    <source>
        <dbReference type="ARBA" id="ARBA00001911"/>
    </source>
</evidence>
<evidence type="ECO:0000256" key="6">
    <source>
        <dbReference type="ARBA" id="ARBA00022490"/>
    </source>
</evidence>
<comment type="pathway">
    <text evidence="5 17">Metabolic intermediate biosynthesis; chorismate biosynthesis; chorismate from D-erythrose 4-phosphate and phosphoenolpyruvate: step 5/7.</text>
</comment>
<evidence type="ECO:0000256" key="12">
    <source>
        <dbReference type="ARBA" id="ARBA00023027"/>
    </source>
</evidence>
<dbReference type="PRINTS" id="PR01100">
    <property type="entry name" value="SHIKIMTKNASE"/>
</dbReference>
<evidence type="ECO:0000256" key="13">
    <source>
        <dbReference type="ARBA" id="ARBA00023141"/>
    </source>
</evidence>
<comment type="subcellular location">
    <subcellularLocation>
        <location evidence="18">Cytoplasm</location>
    </subcellularLocation>
</comment>
<feature type="binding site" evidence="17">
    <location>
        <position position="109"/>
    </location>
    <ligand>
        <name>substrate</name>
    </ligand>
</feature>
<feature type="binding site" evidence="17">
    <location>
        <position position="87"/>
    </location>
    <ligand>
        <name>substrate</name>
    </ligand>
</feature>
<comment type="similarity">
    <text evidence="17">Belongs to the shikimate kinase family.</text>
</comment>
<dbReference type="InterPro" id="IPR031322">
    <property type="entry name" value="Shikimate/glucono_kinase"/>
</dbReference>
<dbReference type="Gene3D" id="1.20.1090.10">
    <property type="entry name" value="Dehydroquinate synthase-like - alpha domain"/>
    <property type="match status" value="1"/>
</dbReference>
<dbReference type="Pfam" id="PF24621">
    <property type="entry name" value="DHQS_C"/>
    <property type="match status" value="1"/>
</dbReference>
<comment type="pathway">
    <text evidence="4 18">Metabolic intermediate biosynthesis; chorismate biosynthesis; chorismate from D-erythrose 4-phosphate and phosphoenolpyruvate: step 2/7.</text>
</comment>
<dbReference type="Pfam" id="PF01761">
    <property type="entry name" value="DHQ_synthase"/>
    <property type="match status" value="1"/>
</dbReference>
<dbReference type="Gene3D" id="3.40.50.300">
    <property type="entry name" value="P-loop containing nucleotide triphosphate hydrolases"/>
    <property type="match status" value="1"/>
</dbReference>
<evidence type="ECO:0000256" key="7">
    <source>
        <dbReference type="ARBA" id="ARBA00022605"/>
    </source>
</evidence>
<feature type="binding site" evidence="17">
    <location>
        <position position="63"/>
    </location>
    <ligand>
        <name>substrate</name>
    </ligand>
</feature>
<feature type="domain" description="3-dehydroquinate synthase N-terminal" evidence="20">
    <location>
        <begin position="285"/>
        <end position="397"/>
    </location>
</feature>
<keyword evidence="18" id="KW-0479">Metal-binding</keyword>
<feature type="binding site" evidence="18">
    <location>
        <position position="360"/>
    </location>
    <ligand>
        <name>NAD(+)</name>
        <dbReference type="ChEBI" id="CHEBI:57540"/>
    </ligand>
</feature>
<feature type="binding site" evidence="18">
    <location>
        <begin position="347"/>
        <end position="348"/>
    </location>
    <ligand>
        <name>NAD(+)</name>
        <dbReference type="ChEBI" id="CHEBI:57540"/>
    </ligand>
</feature>
<feature type="binding site" evidence="18">
    <location>
        <position position="369"/>
    </location>
    <ligand>
        <name>NAD(+)</name>
        <dbReference type="ChEBI" id="CHEBI:57540"/>
    </ligand>
</feature>
<evidence type="ECO:0000256" key="4">
    <source>
        <dbReference type="ARBA" id="ARBA00004661"/>
    </source>
</evidence>
<dbReference type="PANTHER" id="PTHR43622:SF7">
    <property type="entry name" value="3-DEHYDROQUINATE SYNTHASE, CHLOROPLASTIC"/>
    <property type="match status" value="1"/>
</dbReference>
<keyword evidence="6 18" id="KW-0963">Cytoplasm</keyword>
<dbReference type="EC" id="4.2.3.4" evidence="18"/>
<feature type="binding site" evidence="18">
    <location>
        <position position="483"/>
    </location>
    <ligand>
        <name>Zn(2+)</name>
        <dbReference type="ChEBI" id="CHEBI:29105"/>
    </ligand>
</feature>
<dbReference type="PROSITE" id="PS01128">
    <property type="entry name" value="SHIKIMATE_KINASE"/>
    <property type="match status" value="1"/>
</dbReference>
<dbReference type="CDD" id="cd00464">
    <property type="entry name" value="SK"/>
    <property type="match status" value="1"/>
</dbReference>
<feature type="binding site" evidence="17">
    <location>
        <position position="45"/>
    </location>
    <ligand>
        <name>Mg(2+)</name>
        <dbReference type="ChEBI" id="CHEBI:18420"/>
    </ligand>
</feature>
<evidence type="ECO:0000256" key="17">
    <source>
        <dbReference type="HAMAP-Rule" id="MF_00109"/>
    </source>
</evidence>
<gene>
    <name evidence="18 22" type="primary">aroB</name>
    <name evidence="17" type="synonym">aroK</name>
    <name evidence="22" type="ORF">K2U94_01055</name>
</gene>
<comment type="subunit">
    <text evidence="17">Monomer.</text>
</comment>
<evidence type="ECO:0000256" key="19">
    <source>
        <dbReference type="SAM" id="MobiDB-lite"/>
    </source>
</evidence>
<proteinExistence type="inferred from homology"/>
<dbReference type="InterPro" id="IPR030960">
    <property type="entry name" value="DHQS/DOIS_N"/>
</dbReference>
<dbReference type="HAMAP" id="MF_00109">
    <property type="entry name" value="Shikimate_kinase"/>
    <property type="match status" value="1"/>
</dbReference>
<evidence type="ECO:0000259" key="21">
    <source>
        <dbReference type="Pfam" id="PF24621"/>
    </source>
</evidence>
<feature type="domain" description="3-dehydroquinate synthase C-terminal" evidence="21">
    <location>
        <begin position="399"/>
        <end position="548"/>
    </location>
</feature>
<comment type="function">
    <text evidence="3 18">Catalyzes the conversion of 3-deoxy-D-arabino-heptulosonate 7-phosphate (DAHP) to dehydroquinate (DHQ).</text>
</comment>
<evidence type="ECO:0000256" key="18">
    <source>
        <dbReference type="HAMAP-Rule" id="MF_00110"/>
    </source>
</evidence>
<comment type="caution">
    <text evidence="22">The sequence shown here is derived from an EMBL/GenBank/DDBJ whole genome shotgun (WGS) entry which is preliminary data.</text>
</comment>
<keyword evidence="13 18" id="KW-0057">Aromatic amino acid biosynthesis</keyword>
<comment type="catalytic activity">
    <reaction evidence="16 17">
        <text>shikimate + ATP = 3-phosphoshikimate + ADP + H(+)</text>
        <dbReference type="Rhea" id="RHEA:13121"/>
        <dbReference type="ChEBI" id="CHEBI:15378"/>
        <dbReference type="ChEBI" id="CHEBI:30616"/>
        <dbReference type="ChEBI" id="CHEBI:36208"/>
        <dbReference type="ChEBI" id="CHEBI:145989"/>
        <dbReference type="ChEBI" id="CHEBI:456216"/>
        <dbReference type="EC" id="2.7.1.71"/>
    </reaction>
</comment>
<dbReference type="InterPro" id="IPR023000">
    <property type="entry name" value="Shikimate_kinase_CS"/>
</dbReference>
<accession>A0ABS9Z131</accession>
<evidence type="ECO:0000256" key="11">
    <source>
        <dbReference type="ARBA" id="ARBA00022840"/>
    </source>
</evidence>
<evidence type="ECO:0000256" key="10">
    <source>
        <dbReference type="ARBA" id="ARBA00022777"/>
    </source>
</evidence>
<sequence length="587" mass="62881">MWDQAIVHPPEATPAQPRDPRAQAIVSRLAGRPVVLVGMMGSGKTAIGKRLAQRLGLPFVDSDHEIEAAHRLTIAEIFALHGEAYFRDGERRVLARLIGEGERVIATGGGAFIQPQTRGVIRARAVSIWLKAEFEVLMRRVRKRPTRPLLHDPNPEGVMRRLIDERYPVYAEADLVIQSRDGPHEAIIEEILAALEGLLAKQGDFTPEMTAPVLPPASTGVHVALGARAYDILIGPALIAHAGERLARLAPGANAFIVTDAHVAPLWLGPLEASLDAARVRHGRIVLPAGETTKDYAHFEELCEAALAAKMERGDFLIALGGGVIGDLTGFAAASLRRGMGFIQIPTTLLSQVDSSVGGKTGINSRQGKNLIGAFHQPALVLADTDSLATLPPREFAAGYAEVVKYGLIDRPDFFAWLEKHWPAVFARGPELGHAIAVSCESKAAVVARDETEQGDRALLNLGHTFGHALEKLVAYDSARLVHGEGVAIGMACAFRYSSRAGLCPAEAAERVEAHLRAVGLPTRISDIAGWSAGADDIVAAMAQDKKVQRGALTFILARDIGASFIAKNVEAEAVRAFLDDELRAGV</sequence>
<keyword evidence="15" id="KW-0511">Multifunctional enzyme</keyword>
<keyword evidence="18" id="KW-0862">Zinc</keyword>
<evidence type="ECO:0000259" key="20">
    <source>
        <dbReference type="Pfam" id="PF01761"/>
    </source>
</evidence>
<dbReference type="SUPFAM" id="SSF52540">
    <property type="entry name" value="P-loop containing nucleoside triphosphate hydrolases"/>
    <property type="match status" value="1"/>
</dbReference>
<organism evidence="22 23">
    <name type="scientific">Candidatus Rhodoblastus alkanivorans</name>
    <dbReference type="NCBI Taxonomy" id="2954117"/>
    <lineage>
        <taxon>Bacteria</taxon>
        <taxon>Pseudomonadati</taxon>
        <taxon>Pseudomonadota</taxon>
        <taxon>Alphaproteobacteria</taxon>
        <taxon>Hyphomicrobiales</taxon>
        <taxon>Rhodoblastaceae</taxon>
        <taxon>Rhodoblastus</taxon>
    </lineage>
</organism>
<evidence type="ECO:0000313" key="23">
    <source>
        <dbReference type="Proteomes" id="UP001139104"/>
    </source>
</evidence>